<accession>A0ABT6FB54</accession>
<proteinExistence type="predicted"/>
<organism evidence="2 3">
    <name type="scientific">Paludisphaera mucosa</name>
    <dbReference type="NCBI Taxonomy" id="3030827"/>
    <lineage>
        <taxon>Bacteria</taxon>
        <taxon>Pseudomonadati</taxon>
        <taxon>Planctomycetota</taxon>
        <taxon>Planctomycetia</taxon>
        <taxon>Isosphaerales</taxon>
        <taxon>Isosphaeraceae</taxon>
        <taxon>Paludisphaera</taxon>
    </lineage>
</organism>
<dbReference type="RefSeq" id="WP_277861110.1">
    <property type="nucleotide sequence ID" value="NZ_JARRAG010000002.1"/>
</dbReference>
<evidence type="ECO:0000313" key="3">
    <source>
        <dbReference type="Proteomes" id="UP001216907"/>
    </source>
</evidence>
<evidence type="ECO:0000313" key="2">
    <source>
        <dbReference type="EMBL" id="MDG3004757.1"/>
    </source>
</evidence>
<keyword evidence="3" id="KW-1185">Reference proteome</keyword>
<gene>
    <name evidence="2" type="ORF">PZE19_13295</name>
</gene>
<reference evidence="2 3" key="1">
    <citation type="submission" date="2023-03" db="EMBL/GenBank/DDBJ databases">
        <title>Paludisphaera mucosa sp. nov. a novel planctomycete from northern fen.</title>
        <authorList>
            <person name="Ivanova A."/>
        </authorList>
    </citation>
    <scope>NUCLEOTIDE SEQUENCE [LARGE SCALE GENOMIC DNA]</scope>
    <source>
        <strain evidence="2 3">Pla2</strain>
    </source>
</reference>
<feature type="domain" description="Helix-turn-helix" evidence="1">
    <location>
        <begin position="37"/>
        <end position="86"/>
    </location>
</feature>
<evidence type="ECO:0000259" key="1">
    <source>
        <dbReference type="Pfam" id="PF12728"/>
    </source>
</evidence>
<dbReference type="EMBL" id="JARRAG010000002">
    <property type="protein sequence ID" value="MDG3004757.1"/>
    <property type="molecule type" value="Genomic_DNA"/>
</dbReference>
<protein>
    <submittedName>
        <fullName evidence="2">Helix-turn-helix domain-containing protein</fullName>
    </submittedName>
</protein>
<sequence length="104" mass="11826">MATTAREAETWDVMEARMGRIEELLRSLVEREAVQDWYSTVQVARGLGKSEVTVREWCRRGRVRARKQVNGRGKFAGWSVAHEELVRFGREGLLPDLALGRPSG</sequence>
<dbReference type="Proteomes" id="UP001216907">
    <property type="component" value="Unassembled WGS sequence"/>
</dbReference>
<dbReference type="InterPro" id="IPR041657">
    <property type="entry name" value="HTH_17"/>
</dbReference>
<comment type="caution">
    <text evidence="2">The sequence shown here is derived from an EMBL/GenBank/DDBJ whole genome shotgun (WGS) entry which is preliminary data.</text>
</comment>
<name>A0ABT6FB54_9BACT</name>
<dbReference type="Pfam" id="PF12728">
    <property type="entry name" value="HTH_17"/>
    <property type="match status" value="1"/>
</dbReference>